<comment type="subcellular location">
    <subcellularLocation>
        <location evidence="1">Cytoplasm</location>
    </subcellularLocation>
</comment>
<dbReference type="PANTHER" id="PTHR47167:SF8">
    <property type="entry name" value="SERINE_THREONINE-PROTEIN KINASE TAO1"/>
    <property type="match status" value="1"/>
</dbReference>
<name>A0ABV0MRD1_9TELE</name>
<keyword evidence="16" id="KW-1185">Reference proteome</keyword>
<accession>A0ABV0MRD1</accession>
<feature type="compositionally biased region" description="Polar residues" evidence="14">
    <location>
        <begin position="294"/>
        <end position="313"/>
    </location>
</feature>
<comment type="similarity">
    <text evidence="2">Belongs to the protein kinase superfamily. STE Ser/Thr protein kinase family. STE20 subfamily.</text>
</comment>
<evidence type="ECO:0000256" key="6">
    <source>
        <dbReference type="ARBA" id="ARBA00022679"/>
    </source>
</evidence>
<evidence type="ECO:0000256" key="11">
    <source>
        <dbReference type="ARBA" id="ARBA00023204"/>
    </source>
</evidence>
<evidence type="ECO:0000256" key="4">
    <source>
        <dbReference type="ARBA" id="ARBA00022490"/>
    </source>
</evidence>
<feature type="compositionally biased region" description="Low complexity" evidence="14">
    <location>
        <begin position="216"/>
        <end position="232"/>
    </location>
</feature>
<dbReference type="EMBL" id="JAHRIO010010705">
    <property type="protein sequence ID" value="MEQ2161640.1"/>
    <property type="molecule type" value="Genomic_DNA"/>
</dbReference>
<evidence type="ECO:0000256" key="7">
    <source>
        <dbReference type="ARBA" id="ARBA00022741"/>
    </source>
</evidence>
<evidence type="ECO:0000256" key="1">
    <source>
        <dbReference type="ARBA" id="ARBA00004496"/>
    </source>
</evidence>
<organism evidence="15 16">
    <name type="scientific">Goodea atripinnis</name>
    <dbReference type="NCBI Taxonomy" id="208336"/>
    <lineage>
        <taxon>Eukaryota</taxon>
        <taxon>Metazoa</taxon>
        <taxon>Chordata</taxon>
        <taxon>Craniata</taxon>
        <taxon>Vertebrata</taxon>
        <taxon>Euteleostomi</taxon>
        <taxon>Actinopterygii</taxon>
        <taxon>Neopterygii</taxon>
        <taxon>Teleostei</taxon>
        <taxon>Neoteleostei</taxon>
        <taxon>Acanthomorphata</taxon>
        <taxon>Ovalentaria</taxon>
        <taxon>Atherinomorphae</taxon>
        <taxon>Cyprinodontiformes</taxon>
        <taxon>Goodeidae</taxon>
        <taxon>Goodea</taxon>
    </lineage>
</organism>
<keyword evidence="11" id="KW-0234">DNA repair</keyword>
<comment type="caution">
    <text evidence="15">The sequence shown here is derived from an EMBL/GenBank/DDBJ whole genome shotgun (WGS) entry which is preliminary data.</text>
</comment>
<keyword evidence="7" id="KW-0547">Nucleotide-binding</keyword>
<keyword evidence="4" id="KW-0963">Cytoplasm</keyword>
<evidence type="ECO:0000256" key="2">
    <source>
        <dbReference type="ARBA" id="ARBA00008874"/>
    </source>
</evidence>
<keyword evidence="10" id="KW-0067">ATP-binding</keyword>
<evidence type="ECO:0000256" key="12">
    <source>
        <dbReference type="ARBA" id="ARBA00047899"/>
    </source>
</evidence>
<dbReference type="EC" id="2.7.11.1" evidence="3"/>
<keyword evidence="5" id="KW-0723">Serine/threonine-protein kinase</keyword>
<dbReference type="InterPro" id="IPR051234">
    <property type="entry name" value="TAO_STE20_kinase"/>
</dbReference>
<sequence length="313" mass="35787">ELNKRQTQKDLEHAMLLRHHESMQELQFRQLNNIQKTRVELIRLQHQTELTNQQEYNKRRERELRRKHAMEVRQQPKSLKIKKQLQDTCKIQTRQYKALRNHLLETTPKSEHKAVLKRLKQEQHRKLAILAEQYDQSINEMLSTQAIEEEMQSLQSERTERIQNLLERQAREVEAFDSESMRLGFSNMVLADISPEALSNSFPGAPGGYSQHQQLRPSSSSQGPQWGSRGSSLSSNHRGSHHHYHSSPRGSPMQQAWGQGSPGGRGQMPWGHPQGGALLSRSPQAMGGHGEQGMSRSSSVTSQISNGSHLSYS</sequence>
<evidence type="ECO:0000256" key="5">
    <source>
        <dbReference type="ARBA" id="ARBA00022527"/>
    </source>
</evidence>
<evidence type="ECO:0000256" key="8">
    <source>
        <dbReference type="ARBA" id="ARBA00022763"/>
    </source>
</evidence>
<evidence type="ECO:0000256" key="3">
    <source>
        <dbReference type="ARBA" id="ARBA00012513"/>
    </source>
</evidence>
<feature type="non-terminal residue" evidence="15">
    <location>
        <position position="1"/>
    </location>
</feature>
<proteinExistence type="inferred from homology"/>
<evidence type="ECO:0000256" key="14">
    <source>
        <dbReference type="SAM" id="MobiDB-lite"/>
    </source>
</evidence>
<keyword evidence="6" id="KW-0808">Transferase</keyword>
<evidence type="ECO:0000256" key="9">
    <source>
        <dbReference type="ARBA" id="ARBA00022777"/>
    </source>
</evidence>
<evidence type="ECO:0000256" key="10">
    <source>
        <dbReference type="ARBA" id="ARBA00022840"/>
    </source>
</evidence>
<feature type="compositionally biased region" description="Polar residues" evidence="14">
    <location>
        <begin position="248"/>
        <end position="258"/>
    </location>
</feature>
<keyword evidence="9" id="KW-0418">Kinase</keyword>
<dbReference type="PANTHER" id="PTHR47167">
    <property type="entry name" value="SERINE/THREONINE-PROTEIN KINASE TAO1-LIKE PROTEIN"/>
    <property type="match status" value="1"/>
</dbReference>
<comment type="catalytic activity">
    <reaction evidence="12">
        <text>L-threonyl-[protein] + ATP = O-phospho-L-threonyl-[protein] + ADP + H(+)</text>
        <dbReference type="Rhea" id="RHEA:46608"/>
        <dbReference type="Rhea" id="RHEA-COMP:11060"/>
        <dbReference type="Rhea" id="RHEA-COMP:11605"/>
        <dbReference type="ChEBI" id="CHEBI:15378"/>
        <dbReference type="ChEBI" id="CHEBI:30013"/>
        <dbReference type="ChEBI" id="CHEBI:30616"/>
        <dbReference type="ChEBI" id="CHEBI:61977"/>
        <dbReference type="ChEBI" id="CHEBI:456216"/>
        <dbReference type="EC" id="2.7.11.1"/>
    </reaction>
</comment>
<evidence type="ECO:0000313" key="15">
    <source>
        <dbReference type="EMBL" id="MEQ2161640.1"/>
    </source>
</evidence>
<feature type="region of interest" description="Disordered" evidence="14">
    <location>
        <begin position="201"/>
        <end position="313"/>
    </location>
</feature>
<keyword evidence="8" id="KW-0227">DNA damage</keyword>
<gene>
    <name evidence="15" type="ORF">GOODEAATRI_011531</name>
</gene>
<protein>
    <recommendedName>
        <fullName evidence="3">non-specific serine/threonine protein kinase</fullName>
        <ecNumber evidence="3">2.7.11.1</ecNumber>
    </recommendedName>
</protein>
<reference evidence="15 16" key="1">
    <citation type="submission" date="2021-06" db="EMBL/GenBank/DDBJ databases">
        <authorList>
            <person name="Palmer J.M."/>
        </authorList>
    </citation>
    <scope>NUCLEOTIDE SEQUENCE [LARGE SCALE GENOMIC DNA]</scope>
    <source>
        <strain evidence="15 16">GA_2019</strain>
        <tissue evidence="15">Muscle</tissue>
    </source>
</reference>
<evidence type="ECO:0000313" key="16">
    <source>
        <dbReference type="Proteomes" id="UP001476798"/>
    </source>
</evidence>
<dbReference type="Proteomes" id="UP001476798">
    <property type="component" value="Unassembled WGS sequence"/>
</dbReference>
<comment type="catalytic activity">
    <reaction evidence="13">
        <text>L-seryl-[protein] + ATP = O-phospho-L-seryl-[protein] + ADP + H(+)</text>
        <dbReference type="Rhea" id="RHEA:17989"/>
        <dbReference type="Rhea" id="RHEA-COMP:9863"/>
        <dbReference type="Rhea" id="RHEA-COMP:11604"/>
        <dbReference type="ChEBI" id="CHEBI:15378"/>
        <dbReference type="ChEBI" id="CHEBI:29999"/>
        <dbReference type="ChEBI" id="CHEBI:30616"/>
        <dbReference type="ChEBI" id="CHEBI:83421"/>
        <dbReference type="ChEBI" id="CHEBI:456216"/>
        <dbReference type="EC" id="2.7.11.1"/>
    </reaction>
</comment>
<evidence type="ECO:0000256" key="13">
    <source>
        <dbReference type="ARBA" id="ARBA00048679"/>
    </source>
</evidence>